<evidence type="ECO:0000256" key="9">
    <source>
        <dbReference type="RuleBase" id="RU364109"/>
    </source>
</evidence>
<dbReference type="PROSITE" id="PS00916">
    <property type="entry name" value="PI3_4_KINASE_2"/>
    <property type="match status" value="1"/>
</dbReference>
<evidence type="ECO:0000256" key="4">
    <source>
        <dbReference type="ARBA" id="ARBA00022741"/>
    </source>
</evidence>
<dbReference type="InterPro" id="IPR018936">
    <property type="entry name" value="PI3/4_kinase_CS"/>
</dbReference>
<dbReference type="Pfam" id="PF08771">
    <property type="entry name" value="FRB_dom"/>
    <property type="match status" value="1"/>
</dbReference>
<dbReference type="PROSITE" id="PS00915">
    <property type="entry name" value="PI3_4_KINASE_1"/>
    <property type="match status" value="1"/>
</dbReference>
<dbReference type="SUPFAM" id="SSF47212">
    <property type="entry name" value="FKBP12-rapamycin-binding domain of FKBP-rapamycin-associated protein (FRAP)"/>
    <property type="match status" value="1"/>
</dbReference>
<evidence type="ECO:0000256" key="8">
    <source>
        <dbReference type="ARBA" id="ARBA00048679"/>
    </source>
</evidence>
<reference evidence="13" key="1">
    <citation type="journal article" date="2012" name="PLoS Genet.">
        <title>SMG-1 and mTORC1 Act Antagonistically to Regulate Response to Injury and Growth in Planarians.</title>
        <authorList>
            <person name="Gonzalez-Estevez C."/>
            <person name="Felix D.A."/>
            <person name="Smith M.D."/>
            <person name="Paps J."/>
            <person name="Morley S.J."/>
            <person name="James V."/>
            <person name="Sharp T.V."/>
            <person name="Aboobaker A.A."/>
        </authorList>
    </citation>
    <scope>NUCLEOTIDE SEQUENCE</scope>
</reference>
<comment type="similarity">
    <text evidence="1 9">Belongs to the PI3/PI4-kinase family.</text>
</comment>
<dbReference type="InterPro" id="IPR011989">
    <property type="entry name" value="ARM-like"/>
</dbReference>
<dbReference type="GO" id="GO:0044877">
    <property type="term" value="F:protein-containing complex binding"/>
    <property type="evidence" value="ECO:0007669"/>
    <property type="project" value="InterPro"/>
</dbReference>
<protein>
    <recommendedName>
        <fullName evidence="9">Serine/threonine-protein kinase TOR</fullName>
        <ecNumber evidence="9">2.7.11.1</ecNumber>
    </recommendedName>
</protein>
<dbReference type="InterPro" id="IPR003151">
    <property type="entry name" value="PIK-rel_kinase_FAT"/>
</dbReference>
<dbReference type="Pfam" id="PF23593">
    <property type="entry name" value="HEAT_ATR"/>
    <property type="match status" value="1"/>
</dbReference>
<dbReference type="InterPro" id="IPR036940">
    <property type="entry name" value="PI3/4_kinase_cat_sf"/>
</dbReference>
<keyword evidence="6 9" id="KW-0067">ATP-binding</keyword>
<dbReference type="InterPro" id="IPR009076">
    <property type="entry name" value="FRB_dom"/>
</dbReference>
<organism evidence="13">
    <name type="scientific">Schmidtea mediterranea</name>
    <name type="common">Freshwater planarian flatworm</name>
    <dbReference type="NCBI Taxonomy" id="79327"/>
    <lineage>
        <taxon>Eukaryota</taxon>
        <taxon>Metazoa</taxon>
        <taxon>Spiralia</taxon>
        <taxon>Lophotrochozoa</taxon>
        <taxon>Platyhelminthes</taxon>
        <taxon>Rhabditophora</taxon>
        <taxon>Seriata</taxon>
        <taxon>Tricladida</taxon>
        <taxon>Continenticola</taxon>
        <taxon>Geoplanoidea</taxon>
        <taxon>Dugesiidae</taxon>
        <taxon>Schmidtea</taxon>
    </lineage>
</organism>
<dbReference type="PROSITE" id="PS51190">
    <property type="entry name" value="FATC"/>
    <property type="match status" value="1"/>
</dbReference>
<dbReference type="SMART" id="SM00146">
    <property type="entry name" value="PI3Kc"/>
    <property type="match status" value="1"/>
</dbReference>
<keyword evidence="4 9" id="KW-0547">Nucleotide-binding</keyword>
<dbReference type="GO" id="GO:0005634">
    <property type="term" value="C:nucleus"/>
    <property type="evidence" value="ECO:0007669"/>
    <property type="project" value="TreeGrafter"/>
</dbReference>
<dbReference type="InterPro" id="IPR026683">
    <property type="entry name" value="TOR_cat"/>
</dbReference>
<dbReference type="Gene3D" id="1.10.1070.11">
    <property type="entry name" value="Phosphatidylinositol 3-/4-kinase, catalytic domain"/>
    <property type="match status" value="1"/>
</dbReference>
<proteinExistence type="evidence at transcript level"/>
<evidence type="ECO:0000256" key="1">
    <source>
        <dbReference type="ARBA" id="ARBA00011031"/>
    </source>
</evidence>
<sequence>MPITNDIQISALQARLIAQFNLISSPEKVESQIKESCSVVVDDSKSEGQRIYAASVREVCAIALANAFAVTAAREGIGRRRQKVINDTTNQNTASSKLPMVSLGNSQFQKQISQQPVNQLRANDSGILESGKIHIEQDWSQELYSNCIAELLRTLDDSSSSSHFILNRMLIQNFDWKHPYLIQLTIHAIPRLAALEVPSQYIKQSLDFLHRCIKKEKPLSYITMGFIAHIAPGEFEKNEFLEKTITAIKLNLPGKDISTKKRQPLLEVSIYMLIGLIATGFKNKVHVVIKEMIGTMVEVGLSFPLIYSLKMGTLLKSLRKTLMNNSRTEPKKAQYSTSISLENETLLCNGLLSPLVAANLSVDQIEARNKIIALRTLVEFDFDKHNLSLFVRFISSKLISFITCSYKEVRLEAVKTCAQLLTPLLGANDDEGSFSDRNTLTAVADVLEKLLIVSTSDPAFLERDVRLCVFQSFDERFDAYLAQECHLSPLFVAFYDEMFEIRKLVIRCLGRLSAINPSCLKPNLRKILLQTLTELEFSGSSRNKEQAAQILAELIDTAPGFVQSHSEKLLLVLLPRIQSIICAAKSQPDGKSTENFNVKATHIIGKGYKISTSSIMIPIYRKGSIDIVDNLVATNPIVEPTAVQLAVIQAIKNLAVVCGSKLRKHLGDLVPALIYMMQDSTSLDKRFVAVTTLSKLVTHTGYVVEPYRKHPELLRLLLMMLRTEEVGSIRREVIKLLGTIGALDPFKQKKFCSELDSVNDVGLVVSMHETIEKKEVDMSQAELLVNTQWKILDDFYTACALQSLTQLLRDPTYRSNYDRICMVIISIFKYLGPNSVQYLKQVLPEYFRCIMEAQDNRHQQTFLSQLCIITDVVKLHLKQFMPQLIEILLQLWNKSDKLTLVCIQLLKSLNIGLGADIKPFLSPLMGVFQQTLVDALEGSVRSILELLPEFEYSIEEHVHILLPSIIKIISKENLGSTLQIKKAALDCLTRLAETLDLSDSAGRIVQPVCRLLDFSEPSTAYTTQLSSSLQGVATTNLSNEQLSELIPPAFDLLTTLLVKMRRRFMVLTPLIQKTLENIKYHFPAGTTQSMSFARFNTALNKIYQISAGRIVQPVCRLLDFSEPSTAYTTQLSSSLQGVATTNLSNEQLSELIPPAFDLLTTLLVKMRRRFMVLTPLIQKTLENIKYHFPAGTTQSMSFARFNTALNKVLKISYISNHEDNLDQFESFARRKRLENSSTYVPNILDISQTSMTQEINSVNLQKAWAAKKMISSDDWIQWLKNFSISLVKESPSNAIRSCSNLGGCTGVLSKALFNASFVSCWPELTDTQQDNLIATLESILNECPSTEVSQAVLNLEEFMTHCERMKLPIATSALASRALKNRVYAKALYYKEQEFLEETAKKGSAPQNILFDLLTINNKLQLEEAASGVVLYATKVYRDKLQNEERWHEILQDWTKALNLYQRKLEDNDSRRVQNNELTLGRMRCLQALGDWSSLKNIGIDRFDQVDDSIKTKMAPIIVNAAWALGDFNTMNKYVESIPLNNFEGPFLRAVIAIQHEEFHEASEYIQKARDELDSCLTAMAGESYIRAYGDLVEAQKLAELEEVIQYKLVRESQETIRQAWIDRLKGCQQVIDDWRQLLQIRSLVLTPNQDMTTWLKFAGLARRSNRLMFNLRKSGGLPKTENLVKGLKLAVLFEATKSRILLRHEMSKSIMDRLYGSELSKISKNNILNCQFPQIIFSWSKYQWTTGQHQMALGNLELLVEQKLKNDIIIMTERINNIQIVDESCVKNSRILLAKCALRLGDWYTESLAKETDALYRIVSTYRIATEEAPGTKRAWQAWAMANYAIICMSKNRIVELTRQMSVIARRWKQLQHQEVTDTRRSSLTQGFNTNSQIVNQNNGSTVMSSEVARISQPQLRFSLLQSQQKRGCNLVSFPSTVPHVPESLATFGQAVAVRQPDNENLSTATIESNDSPNDLIMLENQYRLLDKQRKALIVEREAYSHPAVRGFVNAISLSPTANLQDSLRLVILLFQFDHISRIREVICDGLSKISLENWLLVIQQLLARIDTHKEHVSSIIVGLLITVGERHPQAMVNPLVLAFKSGGSDRRRYNANKILHSMEVHSARLVSEAFLLNEELIRLGISWMEMWTECLEDASRLHYEEKNTTAMFKILYPLHILMEREIETHHEVAFYNEYYGDLSSAKNLCIRYESSNYKTDLTQAWEIYSNLYRKWSKQISNVSTLELSVASPRLHDYNDWILAIPGSYDPNRPIVKINSIKNCLNLMTSKQHPRKLTIIGDDGHNYMFLLKGHEDIRQDERAMQFFGLINTLMVSNRQTSRINLSIQRMSVIPLSTNTGLIGWVPNSDTLNAVIRDYREKTQVLLNREHKEMLKIAPDFEKLNIIQKTEVFESGIRESDGKDLAHILWLKSHNSEAWFERRTNFIRSLAVMSMVGYILGLGDRHPSNIMLCRDSGKVIHIDFGDCFEVATMREKYPEKVPFRLTRMLIGAMEVTGIEGLFRHTSIQIVNLMRKNRESLLAVLEAFLHDPLLQWVLHDNTKKGGENTVETDDSLSANIDAINELRKALQLHVNPNNVPTTSVQFTNVPRNHSSRPSSGNIPHMPDNIRIFTDNNYPDSKTLRNPYSVNQWRHHLCNGPWFGCYNTVSLITESDSNQRIYDILTLKMRKRATDGSIIVERNGLEGLIFSAKSPISDRPNYDDTEDEWAGANMRAMDVMKHIKNKLEGKEVGGNLTSEEHVDMLVKQATCNYNLCQMYFGWCAFW</sequence>
<dbReference type="CDD" id="cd05169">
    <property type="entry name" value="PIKKc_TOR"/>
    <property type="match status" value="1"/>
</dbReference>
<dbReference type="InterPro" id="IPR003152">
    <property type="entry name" value="FATC_dom"/>
</dbReference>
<evidence type="ECO:0000313" key="13">
    <source>
        <dbReference type="EMBL" id="AFH08795.1"/>
    </source>
</evidence>
<dbReference type="SMART" id="SM01346">
    <property type="entry name" value="DUF3385"/>
    <property type="match status" value="1"/>
</dbReference>
<comment type="catalytic activity">
    <reaction evidence="8">
        <text>L-seryl-[protein] + ATP = O-phospho-L-seryl-[protein] + ADP + H(+)</text>
        <dbReference type="Rhea" id="RHEA:17989"/>
        <dbReference type="Rhea" id="RHEA-COMP:9863"/>
        <dbReference type="Rhea" id="RHEA-COMP:11604"/>
        <dbReference type="ChEBI" id="CHEBI:15378"/>
        <dbReference type="ChEBI" id="CHEBI:29999"/>
        <dbReference type="ChEBI" id="CHEBI:30616"/>
        <dbReference type="ChEBI" id="CHEBI:83421"/>
        <dbReference type="ChEBI" id="CHEBI:456216"/>
        <dbReference type="EC" id="2.7.11.1"/>
    </reaction>
</comment>
<evidence type="ECO:0000259" key="12">
    <source>
        <dbReference type="PROSITE" id="PS51190"/>
    </source>
</evidence>
<dbReference type="GO" id="GO:0031932">
    <property type="term" value="C:TORC2 complex"/>
    <property type="evidence" value="ECO:0007669"/>
    <property type="project" value="TreeGrafter"/>
</dbReference>
<dbReference type="InterPro" id="IPR036738">
    <property type="entry name" value="FRB_sf"/>
</dbReference>
<comment type="catalytic activity">
    <reaction evidence="7 9">
        <text>L-threonyl-[protein] + ATP = O-phospho-L-threonyl-[protein] + ADP + H(+)</text>
        <dbReference type="Rhea" id="RHEA:46608"/>
        <dbReference type="Rhea" id="RHEA-COMP:11060"/>
        <dbReference type="Rhea" id="RHEA-COMP:11605"/>
        <dbReference type="ChEBI" id="CHEBI:15378"/>
        <dbReference type="ChEBI" id="CHEBI:30013"/>
        <dbReference type="ChEBI" id="CHEBI:30616"/>
        <dbReference type="ChEBI" id="CHEBI:61977"/>
        <dbReference type="ChEBI" id="CHEBI:456216"/>
        <dbReference type="EC" id="2.7.11.1"/>
    </reaction>
</comment>
<dbReference type="PANTHER" id="PTHR11139:SF9">
    <property type="entry name" value="SERINE_THREONINE-PROTEIN KINASE MTOR"/>
    <property type="match status" value="1"/>
</dbReference>
<dbReference type="Pfam" id="PF02259">
    <property type="entry name" value="FAT"/>
    <property type="match status" value="2"/>
</dbReference>
<evidence type="ECO:0000259" key="10">
    <source>
        <dbReference type="PROSITE" id="PS50290"/>
    </source>
</evidence>
<evidence type="ECO:0000256" key="3">
    <source>
        <dbReference type="ARBA" id="ARBA00022737"/>
    </source>
</evidence>
<evidence type="ECO:0000256" key="6">
    <source>
        <dbReference type="ARBA" id="ARBA00022840"/>
    </source>
</evidence>
<dbReference type="SMART" id="SM01343">
    <property type="entry name" value="FATC"/>
    <property type="match status" value="1"/>
</dbReference>
<evidence type="ECO:0000256" key="2">
    <source>
        <dbReference type="ARBA" id="ARBA00022679"/>
    </source>
</evidence>
<evidence type="ECO:0000256" key="5">
    <source>
        <dbReference type="ARBA" id="ARBA00022777"/>
    </source>
</evidence>
<keyword evidence="2 9" id="KW-0808">Transferase</keyword>
<dbReference type="EMBL" id="JF894291">
    <property type="protein sequence ID" value="AFH08795.1"/>
    <property type="molecule type" value="mRNA"/>
</dbReference>
<dbReference type="Pfam" id="PF00454">
    <property type="entry name" value="PI3_PI4_kinase"/>
    <property type="match status" value="1"/>
</dbReference>
<dbReference type="GO" id="GO:0031929">
    <property type="term" value="P:TOR signaling"/>
    <property type="evidence" value="ECO:0007669"/>
    <property type="project" value="TreeGrafter"/>
</dbReference>
<dbReference type="FunFam" id="1.10.1070.11:FF:000029">
    <property type="entry name" value="Serine/threonine-protein kinase TOR"/>
    <property type="match status" value="1"/>
</dbReference>
<dbReference type="SMART" id="SM01345">
    <property type="entry name" value="Rapamycin_bind"/>
    <property type="match status" value="1"/>
</dbReference>
<dbReference type="GO" id="GO:0016242">
    <property type="term" value="P:negative regulation of macroautophagy"/>
    <property type="evidence" value="ECO:0007669"/>
    <property type="project" value="TreeGrafter"/>
</dbReference>
<keyword evidence="3" id="KW-0677">Repeat</keyword>
<feature type="domain" description="FATC" evidence="12">
    <location>
        <begin position="2748"/>
        <end position="2780"/>
    </location>
</feature>
<dbReference type="Gene3D" id="1.25.10.10">
    <property type="entry name" value="Leucine-rich Repeat Variant"/>
    <property type="match status" value="2"/>
</dbReference>
<dbReference type="GO" id="GO:0031931">
    <property type="term" value="C:TORC1 complex"/>
    <property type="evidence" value="ECO:0007669"/>
    <property type="project" value="TreeGrafter"/>
</dbReference>
<dbReference type="Pfam" id="PF02260">
    <property type="entry name" value="FATC"/>
    <property type="match status" value="1"/>
</dbReference>
<dbReference type="Pfam" id="PF11865">
    <property type="entry name" value="mTOR_dom"/>
    <property type="match status" value="1"/>
</dbReference>
<dbReference type="InterPro" id="IPR011009">
    <property type="entry name" value="Kinase-like_dom_sf"/>
</dbReference>
<evidence type="ECO:0000256" key="7">
    <source>
        <dbReference type="ARBA" id="ARBA00047899"/>
    </source>
</evidence>
<dbReference type="Gene3D" id="1.20.120.150">
    <property type="entry name" value="FKBP12-rapamycin binding domain"/>
    <property type="match status" value="1"/>
</dbReference>
<feature type="domain" description="FAT" evidence="11">
    <location>
        <begin position="1373"/>
        <end position="2103"/>
    </location>
</feature>
<dbReference type="GO" id="GO:0005524">
    <property type="term" value="F:ATP binding"/>
    <property type="evidence" value="ECO:0007669"/>
    <property type="project" value="UniProtKB-KW"/>
</dbReference>
<dbReference type="PROSITE" id="PS51189">
    <property type="entry name" value="FAT"/>
    <property type="match status" value="1"/>
</dbReference>
<dbReference type="InterPro" id="IPR014009">
    <property type="entry name" value="PIK_FAT"/>
</dbReference>
<dbReference type="GO" id="GO:0106310">
    <property type="term" value="F:protein serine kinase activity"/>
    <property type="evidence" value="ECO:0007669"/>
    <property type="project" value="RHEA"/>
</dbReference>
<dbReference type="PANTHER" id="PTHR11139">
    <property type="entry name" value="ATAXIA TELANGIECTASIA MUTATED ATM -RELATED"/>
    <property type="match status" value="1"/>
</dbReference>
<dbReference type="GO" id="GO:0004674">
    <property type="term" value="F:protein serine/threonine kinase activity"/>
    <property type="evidence" value="ECO:0007669"/>
    <property type="project" value="UniProtKB-KW"/>
</dbReference>
<dbReference type="InterPro" id="IPR050517">
    <property type="entry name" value="DDR_Repair_Kinase"/>
</dbReference>
<keyword evidence="9" id="KW-0723">Serine/threonine-protein kinase</keyword>
<dbReference type="SUPFAM" id="SSF48371">
    <property type="entry name" value="ARM repeat"/>
    <property type="match status" value="1"/>
</dbReference>
<dbReference type="PROSITE" id="PS50290">
    <property type="entry name" value="PI3_4_KINASE_3"/>
    <property type="match status" value="1"/>
</dbReference>
<accession>H9XVZ6</accession>
<dbReference type="InterPro" id="IPR057564">
    <property type="entry name" value="HEAT_ATR"/>
</dbReference>
<dbReference type="EC" id="2.7.11.1" evidence="9"/>
<dbReference type="InterPro" id="IPR016024">
    <property type="entry name" value="ARM-type_fold"/>
</dbReference>
<dbReference type="SUPFAM" id="SSF56112">
    <property type="entry name" value="Protein kinase-like (PK-like)"/>
    <property type="match status" value="1"/>
</dbReference>
<evidence type="ECO:0000259" key="11">
    <source>
        <dbReference type="PROSITE" id="PS51189"/>
    </source>
</evidence>
<name>H9XVZ6_SCHMD</name>
<dbReference type="GO" id="GO:0005737">
    <property type="term" value="C:cytoplasm"/>
    <property type="evidence" value="ECO:0007669"/>
    <property type="project" value="TreeGrafter"/>
</dbReference>
<feature type="domain" description="PI3K/PI4K catalytic" evidence="10">
    <location>
        <begin position="2278"/>
        <end position="2593"/>
    </location>
</feature>
<dbReference type="InterPro" id="IPR024585">
    <property type="entry name" value="mTOR_dom"/>
</dbReference>
<keyword evidence="5 9" id="KW-0418">Kinase</keyword>
<dbReference type="InterPro" id="IPR000403">
    <property type="entry name" value="PI3/4_kinase_cat_dom"/>
</dbReference>